<accession>A0AAV5R266</accession>
<keyword evidence="5 10" id="KW-0067">ATP-binding</keyword>
<dbReference type="Proteomes" id="UP001378960">
    <property type="component" value="Unassembled WGS sequence"/>
</dbReference>
<evidence type="ECO:0000256" key="2">
    <source>
        <dbReference type="ARBA" id="ARBA00022741"/>
    </source>
</evidence>
<evidence type="ECO:0000256" key="6">
    <source>
        <dbReference type="ARBA" id="ARBA00023235"/>
    </source>
</evidence>
<dbReference type="Gene3D" id="3.40.50.300">
    <property type="entry name" value="P-loop containing nucleotide triphosphate hydrolases"/>
    <property type="match status" value="2"/>
</dbReference>
<evidence type="ECO:0000256" key="4">
    <source>
        <dbReference type="ARBA" id="ARBA00022806"/>
    </source>
</evidence>
<comment type="catalytic activity">
    <reaction evidence="7">
        <text>Couples ATP hydrolysis with the unwinding of duplex DNA by translocating in the 3'-5' direction.</text>
        <dbReference type="EC" id="5.6.2.4"/>
    </reaction>
</comment>
<feature type="domain" description="UvrD-like helicase C-terminal" evidence="12">
    <location>
        <begin position="330"/>
        <end position="605"/>
    </location>
</feature>
<dbReference type="Gene3D" id="1.10.10.160">
    <property type="match status" value="1"/>
</dbReference>
<dbReference type="InterPro" id="IPR014016">
    <property type="entry name" value="UvrD-like_ATP-bd"/>
</dbReference>
<evidence type="ECO:0000259" key="12">
    <source>
        <dbReference type="PROSITE" id="PS51217"/>
    </source>
</evidence>
<evidence type="ECO:0000256" key="1">
    <source>
        <dbReference type="ARBA" id="ARBA00009922"/>
    </source>
</evidence>
<evidence type="ECO:0000256" key="9">
    <source>
        <dbReference type="ARBA" id="ARBA00048988"/>
    </source>
</evidence>
<dbReference type="GO" id="GO:0005524">
    <property type="term" value="F:ATP binding"/>
    <property type="evidence" value="ECO:0007669"/>
    <property type="project" value="UniProtKB-UniRule"/>
</dbReference>
<keyword evidence="4 10" id="KW-0347">Helicase</keyword>
<dbReference type="InterPro" id="IPR013986">
    <property type="entry name" value="DExx_box_DNA_helicase_dom_sf"/>
</dbReference>
<comment type="catalytic activity">
    <reaction evidence="9">
        <text>ATP + H2O = ADP + phosphate + H(+)</text>
        <dbReference type="Rhea" id="RHEA:13065"/>
        <dbReference type="ChEBI" id="CHEBI:15377"/>
        <dbReference type="ChEBI" id="CHEBI:15378"/>
        <dbReference type="ChEBI" id="CHEBI:30616"/>
        <dbReference type="ChEBI" id="CHEBI:43474"/>
        <dbReference type="ChEBI" id="CHEBI:456216"/>
        <dbReference type="EC" id="5.6.2.4"/>
    </reaction>
</comment>
<evidence type="ECO:0000259" key="11">
    <source>
        <dbReference type="PROSITE" id="PS51198"/>
    </source>
</evidence>
<dbReference type="PANTHER" id="PTHR11070:SF46">
    <property type="entry name" value="ATP-DEPENDENT DNA HELICASE HMI1, MITOCHONDRIAL"/>
    <property type="match status" value="1"/>
</dbReference>
<keyword evidence="2 10" id="KW-0547">Nucleotide-binding</keyword>
<dbReference type="PANTHER" id="PTHR11070">
    <property type="entry name" value="UVRD / RECB / PCRA DNA HELICASE FAMILY MEMBER"/>
    <property type="match status" value="1"/>
</dbReference>
<evidence type="ECO:0000256" key="3">
    <source>
        <dbReference type="ARBA" id="ARBA00022801"/>
    </source>
</evidence>
<dbReference type="GO" id="GO:0016787">
    <property type="term" value="F:hydrolase activity"/>
    <property type="evidence" value="ECO:0007669"/>
    <property type="project" value="UniProtKB-UniRule"/>
</dbReference>
<dbReference type="EC" id="5.6.2.4" evidence="8"/>
<feature type="domain" description="UvrD-like helicase ATP-binding" evidence="11">
    <location>
        <begin position="13"/>
        <end position="322"/>
    </location>
</feature>
<dbReference type="Gene3D" id="1.10.486.10">
    <property type="entry name" value="PCRA, domain 4"/>
    <property type="match status" value="1"/>
</dbReference>
<gene>
    <name evidence="13" type="ORF">DAPK24_016330</name>
</gene>
<dbReference type="SUPFAM" id="SSF52540">
    <property type="entry name" value="P-loop containing nucleoside triphosphate hydrolases"/>
    <property type="match status" value="1"/>
</dbReference>
<keyword evidence="6" id="KW-0413">Isomerase</keyword>
<dbReference type="GO" id="GO:0000725">
    <property type="term" value="P:recombinational repair"/>
    <property type="evidence" value="ECO:0007669"/>
    <property type="project" value="TreeGrafter"/>
</dbReference>
<comment type="similarity">
    <text evidence="1">Belongs to the helicase family. UvrD subfamily.</text>
</comment>
<evidence type="ECO:0000313" key="14">
    <source>
        <dbReference type="Proteomes" id="UP001378960"/>
    </source>
</evidence>
<keyword evidence="3 10" id="KW-0378">Hydrolase</keyword>
<evidence type="ECO:0000256" key="8">
    <source>
        <dbReference type="ARBA" id="ARBA00034808"/>
    </source>
</evidence>
<proteinExistence type="inferred from homology"/>
<keyword evidence="14" id="KW-1185">Reference proteome</keyword>
<dbReference type="Pfam" id="PF00580">
    <property type="entry name" value="UvrD-helicase"/>
    <property type="match status" value="1"/>
</dbReference>
<organism evidence="13 14">
    <name type="scientific">Pichia kluyveri</name>
    <name type="common">Yeast</name>
    <dbReference type="NCBI Taxonomy" id="36015"/>
    <lineage>
        <taxon>Eukaryota</taxon>
        <taxon>Fungi</taxon>
        <taxon>Dikarya</taxon>
        <taxon>Ascomycota</taxon>
        <taxon>Saccharomycotina</taxon>
        <taxon>Pichiomycetes</taxon>
        <taxon>Pichiales</taxon>
        <taxon>Pichiaceae</taxon>
        <taxon>Pichia</taxon>
    </lineage>
</organism>
<dbReference type="InterPro" id="IPR000212">
    <property type="entry name" value="DNA_helicase_UvrD/REP"/>
</dbReference>
<feature type="binding site" evidence="10">
    <location>
        <begin position="34"/>
        <end position="41"/>
    </location>
    <ligand>
        <name>ATP</name>
        <dbReference type="ChEBI" id="CHEBI:30616"/>
    </ligand>
</feature>
<reference evidence="13 14" key="1">
    <citation type="journal article" date="2023" name="Elife">
        <title>Identification of key yeast species and microbe-microbe interactions impacting larval growth of Drosophila in the wild.</title>
        <authorList>
            <person name="Mure A."/>
            <person name="Sugiura Y."/>
            <person name="Maeda R."/>
            <person name="Honda K."/>
            <person name="Sakurai N."/>
            <person name="Takahashi Y."/>
            <person name="Watada M."/>
            <person name="Katoh T."/>
            <person name="Gotoh A."/>
            <person name="Gotoh Y."/>
            <person name="Taniguchi I."/>
            <person name="Nakamura K."/>
            <person name="Hayashi T."/>
            <person name="Katayama T."/>
            <person name="Uemura T."/>
            <person name="Hattori Y."/>
        </authorList>
    </citation>
    <scope>NUCLEOTIDE SEQUENCE [LARGE SCALE GENOMIC DNA]</scope>
    <source>
        <strain evidence="13 14">PK-24</strain>
    </source>
</reference>
<evidence type="ECO:0000256" key="7">
    <source>
        <dbReference type="ARBA" id="ARBA00034617"/>
    </source>
</evidence>
<dbReference type="EMBL" id="BTGB01000001">
    <property type="protein sequence ID" value="GMM45058.1"/>
    <property type="molecule type" value="Genomic_DNA"/>
</dbReference>
<dbReference type="GO" id="GO:0043138">
    <property type="term" value="F:3'-5' DNA helicase activity"/>
    <property type="evidence" value="ECO:0007669"/>
    <property type="project" value="UniProtKB-EC"/>
</dbReference>
<dbReference type="InterPro" id="IPR027417">
    <property type="entry name" value="P-loop_NTPase"/>
</dbReference>
<protein>
    <recommendedName>
        <fullName evidence="8">DNA 3'-5' helicase</fullName>
        <ecNumber evidence="8">5.6.2.4</ecNumber>
    </recommendedName>
</protein>
<sequence>MSERYVTVDLHCTEQQKKVIVEPPGKNTLINVLSGPGTGKTKTLCDRIAYLMSNGVKPSEIAVFSLTNQAVLDFKKSLSKLLGNELSELVSVSTIHGYANSILLQNSKYWDVLKDKNTLNSSILSSIIEGMSLSRKENYIKIMEKLSPNSINNNVKYLPKISERELKLLKGSDIQKYKQYLSLSPHNPVINFTSKNSNIIFDKLVYEATLILNVNNLILSNNGIENNDELINLTDEFRIPTDILNLKEIIIDEFQDLSVILLDFVLELSKNKQLTISGDMDQSLYGFNNATPYENMERLVNHYKQPNHNLKHFVLNKTFRLSEDIHKFSLNVLGASDTFITNFPNETTDIPIIRKEFTNLVDEFSFVYNEINHLIENSNGLLTPKNFAVLAPVNQVLDNFQTYLQNKSSKFRCKKLSGLQPWQDTKLSSVVSFLKILDNPHHDPSLLVVLSFLNKIGPRTVLSLKEEAENDKISIYELIHKNEKIKKKIGNETIEKLDKILTNIDKSDPTSIIYNLSCLSDLFYFSKQLKTESLFDNYKIFLKELFNNLEVISKIDNEEYNILSYFLSHYQDDFLNVKELDDTEINKFEHYNEFISLSTIHNAKGLEWDIVFVLSSLCLMNNEYSIQKSRVNYVAATRAKHILYFNKSKFDQMLHVDTSNSSIYHKSFVKIEYEPSLLDCLPELKNLTKPNKLTNLPKFANPLSDPKRYKFSQLVANKIYANSNRNYCTFLTRGIHLLRKFR</sequence>
<dbReference type="AlphaFoldDB" id="A0AAV5R266"/>
<dbReference type="GO" id="GO:0005634">
    <property type="term" value="C:nucleus"/>
    <property type="evidence" value="ECO:0007669"/>
    <property type="project" value="TreeGrafter"/>
</dbReference>
<comment type="caution">
    <text evidence="13">The sequence shown here is derived from an EMBL/GenBank/DDBJ whole genome shotgun (WGS) entry which is preliminary data.</text>
</comment>
<dbReference type="GO" id="GO:0003677">
    <property type="term" value="F:DNA binding"/>
    <property type="evidence" value="ECO:0007669"/>
    <property type="project" value="InterPro"/>
</dbReference>
<dbReference type="Pfam" id="PF13361">
    <property type="entry name" value="UvrD_C"/>
    <property type="match status" value="1"/>
</dbReference>
<evidence type="ECO:0000256" key="10">
    <source>
        <dbReference type="PROSITE-ProRule" id="PRU00560"/>
    </source>
</evidence>
<dbReference type="PROSITE" id="PS51198">
    <property type="entry name" value="UVRD_HELICASE_ATP_BIND"/>
    <property type="match status" value="1"/>
</dbReference>
<name>A0AAV5R266_PICKL</name>
<evidence type="ECO:0000313" key="13">
    <source>
        <dbReference type="EMBL" id="GMM45058.1"/>
    </source>
</evidence>
<dbReference type="InterPro" id="IPR014017">
    <property type="entry name" value="DNA_helicase_UvrD-like_C"/>
</dbReference>
<evidence type="ECO:0000256" key="5">
    <source>
        <dbReference type="ARBA" id="ARBA00022840"/>
    </source>
</evidence>
<dbReference type="PROSITE" id="PS51217">
    <property type="entry name" value="UVRD_HELICASE_CTER"/>
    <property type="match status" value="1"/>
</dbReference>